<gene>
    <name evidence="2" type="ORF">PXEA_LOCUS37636</name>
</gene>
<evidence type="ECO:0000256" key="1">
    <source>
        <dbReference type="SAM" id="MobiDB-lite"/>
    </source>
</evidence>
<name>A0A448XT37_9PLAT</name>
<dbReference type="AlphaFoldDB" id="A0A448XT37"/>
<feature type="compositionally biased region" description="Basic and acidic residues" evidence="1">
    <location>
        <begin position="210"/>
        <end position="222"/>
    </location>
</feature>
<evidence type="ECO:0000313" key="3">
    <source>
        <dbReference type="Proteomes" id="UP000784294"/>
    </source>
</evidence>
<comment type="caution">
    <text evidence="2">The sequence shown here is derived from an EMBL/GenBank/DDBJ whole genome shotgun (WGS) entry which is preliminary data.</text>
</comment>
<keyword evidence="3" id="KW-1185">Reference proteome</keyword>
<feature type="non-terminal residue" evidence="2">
    <location>
        <position position="270"/>
    </location>
</feature>
<dbReference type="Proteomes" id="UP000784294">
    <property type="component" value="Unassembled WGS sequence"/>
</dbReference>
<sequence>MNLITSFTVSPYDVDRLCFLDCPLSLMLRLQVVNLTNPRDFGINEVPIEGKEAGRTAVATLPNSECQKGGANSETGKNQETVVTAGNQKAMGITMPNTWTLAIGIGLLMCRSRDKENLPLADGEYVLLEQASELDSNYLELLLEGQPWLGNYNWPASLNADSQGPISSKSLAYSQLPLGLLAWTHAVLTSQSELSPLAIEMNSRPNASDHSIEIEEKTKDDCSIGSKSKTTPSKSASSAEEEREEVRNADGQISCRLMMLADVSSCAKQS</sequence>
<accession>A0A448XT37</accession>
<reference evidence="2" key="1">
    <citation type="submission" date="2018-11" db="EMBL/GenBank/DDBJ databases">
        <authorList>
            <consortium name="Pathogen Informatics"/>
        </authorList>
    </citation>
    <scope>NUCLEOTIDE SEQUENCE</scope>
</reference>
<proteinExistence type="predicted"/>
<organism evidence="2 3">
    <name type="scientific">Protopolystoma xenopodis</name>
    <dbReference type="NCBI Taxonomy" id="117903"/>
    <lineage>
        <taxon>Eukaryota</taxon>
        <taxon>Metazoa</taxon>
        <taxon>Spiralia</taxon>
        <taxon>Lophotrochozoa</taxon>
        <taxon>Platyhelminthes</taxon>
        <taxon>Monogenea</taxon>
        <taxon>Polyopisthocotylea</taxon>
        <taxon>Polystomatidea</taxon>
        <taxon>Polystomatidae</taxon>
        <taxon>Protopolystoma</taxon>
    </lineage>
</organism>
<dbReference type="EMBL" id="CAAALY010291621">
    <property type="protein sequence ID" value="VEL44196.1"/>
    <property type="molecule type" value="Genomic_DNA"/>
</dbReference>
<feature type="region of interest" description="Disordered" evidence="1">
    <location>
        <begin position="205"/>
        <end position="251"/>
    </location>
</feature>
<feature type="compositionally biased region" description="Low complexity" evidence="1">
    <location>
        <begin position="226"/>
        <end position="238"/>
    </location>
</feature>
<evidence type="ECO:0000313" key="2">
    <source>
        <dbReference type="EMBL" id="VEL44196.1"/>
    </source>
</evidence>
<protein>
    <submittedName>
        <fullName evidence="2">Uncharacterized protein</fullName>
    </submittedName>
</protein>